<keyword evidence="7" id="KW-0067">ATP-binding</keyword>
<organism evidence="7 8">
    <name type="scientific">Streptomyces flaveolus</name>
    <dbReference type="NCBI Taxonomy" id="67297"/>
    <lineage>
        <taxon>Bacteria</taxon>
        <taxon>Bacillati</taxon>
        <taxon>Actinomycetota</taxon>
        <taxon>Actinomycetes</taxon>
        <taxon>Kitasatosporales</taxon>
        <taxon>Streptomycetaceae</taxon>
        <taxon>Streptomyces</taxon>
    </lineage>
</organism>
<feature type="region of interest" description="Disordered" evidence="6">
    <location>
        <begin position="1"/>
        <end position="32"/>
    </location>
</feature>
<protein>
    <recommendedName>
        <fullName evidence="2">histidine kinase</fullName>
        <ecNumber evidence="2">2.7.13.3</ecNumber>
    </recommendedName>
</protein>
<evidence type="ECO:0000256" key="4">
    <source>
        <dbReference type="ARBA" id="ARBA00022777"/>
    </source>
</evidence>
<dbReference type="InterPro" id="IPR050482">
    <property type="entry name" value="Sensor_HK_TwoCompSys"/>
</dbReference>
<feature type="compositionally biased region" description="Polar residues" evidence="6">
    <location>
        <begin position="1"/>
        <end position="16"/>
    </location>
</feature>
<dbReference type="EMBL" id="JBFAEG010000019">
    <property type="protein sequence ID" value="MEU5710291.1"/>
    <property type="molecule type" value="Genomic_DNA"/>
</dbReference>
<keyword evidence="8" id="KW-1185">Reference proteome</keyword>
<dbReference type="RefSeq" id="WP_053211435.1">
    <property type="nucleotide sequence ID" value="NZ_JBEXDP010000024.1"/>
</dbReference>
<dbReference type="EC" id="2.7.13.3" evidence="2"/>
<keyword evidence="4" id="KW-0418">Kinase</keyword>
<evidence type="ECO:0000256" key="3">
    <source>
        <dbReference type="ARBA" id="ARBA00022679"/>
    </source>
</evidence>
<keyword evidence="3" id="KW-0808">Transferase</keyword>
<dbReference type="PANTHER" id="PTHR24421:SF10">
    <property type="entry name" value="NITRATE_NITRITE SENSOR PROTEIN NARQ"/>
    <property type="match status" value="1"/>
</dbReference>
<proteinExistence type="predicted"/>
<dbReference type="PANTHER" id="PTHR24421">
    <property type="entry name" value="NITRATE/NITRITE SENSOR PROTEIN NARX-RELATED"/>
    <property type="match status" value="1"/>
</dbReference>
<accession>A0ABV3AEC0</accession>
<gene>
    <name evidence="7" type="ORF">AB0H04_26025</name>
</gene>
<dbReference type="Gene3D" id="3.30.565.10">
    <property type="entry name" value="Histidine kinase-like ATPase, C-terminal domain"/>
    <property type="match status" value="1"/>
</dbReference>
<evidence type="ECO:0000256" key="6">
    <source>
        <dbReference type="SAM" id="MobiDB-lite"/>
    </source>
</evidence>
<evidence type="ECO:0000256" key="2">
    <source>
        <dbReference type="ARBA" id="ARBA00012438"/>
    </source>
</evidence>
<evidence type="ECO:0000313" key="7">
    <source>
        <dbReference type="EMBL" id="MEU5710291.1"/>
    </source>
</evidence>
<dbReference type="GO" id="GO:0005524">
    <property type="term" value="F:ATP binding"/>
    <property type="evidence" value="ECO:0007669"/>
    <property type="project" value="UniProtKB-KW"/>
</dbReference>
<name>A0ABV3AEC0_9ACTN</name>
<dbReference type="Proteomes" id="UP001551011">
    <property type="component" value="Unassembled WGS sequence"/>
</dbReference>
<evidence type="ECO:0000256" key="5">
    <source>
        <dbReference type="ARBA" id="ARBA00023012"/>
    </source>
</evidence>
<keyword evidence="7" id="KW-0547">Nucleotide-binding</keyword>
<reference evidence="7 8" key="1">
    <citation type="submission" date="2024-06" db="EMBL/GenBank/DDBJ databases">
        <title>The Natural Products Discovery Center: Release of the First 8490 Sequenced Strains for Exploring Actinobacteria Biosynthetic Diversity.</title>
        <authorList>
            <person name="Kalkreuter E."/>
            <person name="Kautsar S.A."/>
            <person name="Yang D."/>
            <person name="Bader C.D."/>
            <person name="Teijaro C.N."/>
            <person name="Fluegel L."/>
            <person name="Davis C.M."/>
            <person name="Simpson J.R."/>
            <person name="Lauterbach L."/>
            <person name="Steele A.D."/>
            <person name="Gui C."/>
            <person name="Meng S."/>
            <person name="Li G."/>
            <person name="Viehrig K."/>
            <person name="Ye F."/>
            <person name="Su P."/>
            <person name="Kiefer A.F."/>
            <person name="Nichols A."/>
            <person name="Cepeda A.J."/>
            <person name="Yan W."/>
            <person name="Fan B."/>
            <person name="Jiang Y."/>
            <person name="Adhikari A."/>
            <person name="Zheng C.-J."/>
            <person name="Schuster L."/>
            <person name="Cowan T.M."/>
            <person name="Smanski M.J."/>
            <person name="Chevrette M.G."/>
            <person name="De Carvalho L.P.S."/>
            <person name="Shen B."/>
        </authorList>
    </citation>
    <scope>NUCLEOTIDE SEQUENCE [LARGE SCALE GENOMIC DNA]</scope>
    <source>
        <strain evidence="7 8">NPDC020594</strain>
    </source>
</reference>
<sequence length="249" mass="25030">MTASPQSIAENVTPSQGVAPKGTDATAPPAADAPALTAARAAALPAADATAHRRRQAAHLLRDGTQERLVSLLLGLRMAREQLGEAATPTAAGLLDGAIRDAETALAQVREVAAGLCPQVLQLRGLGPAVAALAAASPVPVTVTVRPDRTGRLPCAVETHVYFLVAEALAHAVRDSGAGRAEVELTRIGSALVVSVVSDACPPRGPGADARVAAMTECVTLLEGTLTVTCSSAAGTTVRAVLPVPTGAE</sequence>
<feature type="compositionally biased region" description="Low complexity" evidence="6">
    <location>
        <begin position="23"/>
        <end position="32"/>
    </location>
</feature>
<dbReference type="InterPro" id="IPR036890">
    <property type="entry name" value="HATPase_C_sf"/>
</dbReference>
<evidence type="ECO:0000256" key="1">
    <source>
        <dbReference type="ARBA" id="ARBA00000085"/>
    </source>
</evidence>
<comment type="caution">
    <text evidence="7">The sequence shown here is derived from an EMBL/GenBank/DDBJ whole genome shotgun (WGS) entry which is preliminary data.</text>
</comment>
<comment type="catalytic activity">
    <reaction evidence="1">
        <text>ATP + protein L-histidine = ADP + protein N-phospho-L-histidine.</text>
        <dbReference type="EC" id="2.7.13.3"/>
    </reaction>
</comment>
<evidence type="ECO:0000313" key="8">
    <source>
        <dbReference type="Proteomes" id="UP001551011"/>
    </source>
</evidence>
<keyword evidence="5" id="KW-0902">Two-component regulatory system</keyword>